<name>A0A0F9S3E3_9ZZZZ</name>
<sequence length="97" mass="10324">MTIKRFSPKAANGAITMTSGTGALAIVLSDHEMGPEINAEYGVQVTLQEVLAGTPTLVYFYITAKGVNGFTINLVATGANDTDYDLSWVLVRGKNKN</sequence>
<gene>
    <name evidence="1" type="ORF">LCGC14_0821790</name>
</gene>
<comment type="caution">
    <text evidence="1">The sequence shown here is derived from an EMBL/GenBank/DDBJ whole genome shotgun (WGS) entry which is preliminary data.</text>
</comment>
<accession>A0A0F9S3E3</accession>
<dbReference type="EMBL" id="LAZR01002311">
    <property type="protein sequence ID" value="KKN31661.1"/>
    <property type="molecule type" value="Genomic_DNA"/>
</dbReference>
<evidence type="ECO:0000313" key="1">
    <source>
        <dbReference type="EMBL" id="KKN31661.1"/>
    </source>
</evidence>
<dbReference type="AlphaFoldDB" id="A0A0F9S3E3"/>
<reference evidence="1" key="1">
    <citation type="journal article" date="2015" name="Nature">
        <title>Complex archaea that bridge the gap between prokaryotes and eukaryotes.</title>
        <authorList>
            <person name="Spang A."/>
            <person name="Saw J.H."/>
            <person name="Jorgensen S.L."/>
            <person name="Zaremba-Niedzwiedzka K."/>
            <person name="Martijn J."/>
            <person name="Lind A.E."/>
            <person name="van Eijk R."/>
            <person name="Schleper C."/>
            <person name="Guy L."/>
            <person name="Ettema T.J."/>
        </authorList>
    </citation>
    <scope>NUCLEOTIDE SEQUENCE</scope>
</reference>
<protein>
    <submittedName>
        <fullName evidence="1">Uncharacterized protein</fullName>
    </submittedName>
</protein>
<proteinExistence type="predicted"/>
<organism evidence="1">
    <name type="scientific">marine sediment metagenome</name>
    <dbReference type="NCBI Taxonomy" id="412755"/>
    <lineage>
        <taxon>unclassified sequences</taxon>
        <taxon>metagenomes</taxon>
        <taxon>ecological metagenomes</taxon>
    </lineage>
</organism>